<gene>
    <name evidence="5" type="ORF">CEUR00632_LOCUS15964</name>
    <name evidence="6" type="ORF">CEUR00632_LOCUS15965</name>
</gene>
<feature type="compositionally biased region" description="Basic and acidic residues" evidence="3">
    <location>
        <begin position="119"/>
        <end position="129"/>
    </location>
</feature>
<keyword evidence="1 2" id="KW-0694">RNA-binding</keyword>
<dbReference type="Gene3D" id="3.30.70.330">
    <property type="match status" value="2"/>
</dbReference>
<evidence type="ECO:0000256" key="3">
    <source>
        <dbReference type="SAM" id="MobiDB-lite"/>
    </source>
</evidence>
<evidence type="ECO:0000256" key="1">
    <source>
        <dbReference type="ARBA" id="ARBA00022884"/>
    </source>
</evidence>
<evidence type="ECO:0000259" key="4">
    <source>
        <dbReference type="PROSITE" id="PS50102"/>
    </source>
</evidence>
<feature type="region of interest" description="Disordered" evidence="3">
    <location>
        <begin position="106"/>
        <end position="158"/>
    </location>
</feature>
<evidence type="ECO:0000313" key="6">
    <source>
        <dbReference type="EMBL" id="CAD8301255.1"/>
    </source>
</evidence>
<protein>
    <recommendedName>
        <fullName evidence="4">RRM domain-containing protein</fullName>
    </recommendedName>
</protein>
<dbReference type="InterPro" id="IPR035979">
    <property type="entry name" value="RBD_domain_sf"/>
</dbReference>
<dbReference type="SUPFAM" id="SSF54928">
    <property type="entry name" value="RNA-binding domain, RBD"/>
    <property type="match status" value="2"/>
</dbReference>
<evidence type="ECO:0000256" key="2">
    <source>
        <dbReference type="PROSITE-ProRule" id="PRU00176"/>
    </source>
</evidence>
<dbReference type="PROSITE" id="PS50102">
    <property type="entry name" value="RRM"/>
    <property type="match status" value="2"/>
</dbReference>
<feature type="domain" description="RRM" evidence="4">
    <location>
        <begin position="30"/>
        <end position="107"/>
    </location>
</feature>
<evidence type="ECO:0000313" key="5">
    <source>
        <dbReference type="EMBL" id="CAD8301253.1"/>
    </source>
</evidence>
<dbReference type="EMBL" id="HBEC01034371">
    <property type="protein sequence ID" value="CAD8301253.1"/>
    <property type="molecule type" value="Transcribed_RNA"/>
</dbReference>
<dbReference type="GO" id="GO:0005737">
    <property type="term" value="C:cytoplasm"/>
    <property type="evidence" value="ECO:0007669"/>
    <property type="project" value="TreeGrafter"/>
</dbReference>
<reference evidence="6" key="1">
    <citation type="submission" date="2021-01" db="EMBL/GenBank/DDBJ databases">
        <authorList>
            <person name="Corre E."/>
            <person name="Pelletier E."/>
            <person name="Niang G."/>
            <person name="Scheremetjew M."/>
            <person name="Finn R."/>
            <person name="Kale V."/>
            <person name="Holt S."/>
            <person name="Cochrane G."/>
            <person name="Meng A."/>
            <person name="Brown T."/>
            <person name="Cohen L."/>
        </authorList>
    </citation>
    <scope>NUCLEOTIDE SEQUENCE</scope>
    <source>
        <strain evidence="6">CCMP219</strain>
    </source>
</reference>
<dbReference type="EMBL" id="HBEC01034372">
    <property type="protein sequence ID" value="CAD8301255.1"/>
    <property type="molecule type" value="Transcribed_RNA"/>
</dbReference>
<dbReference type="GO" id="GO:0003729">
    <property type="term" value="F:mRNA binding"/>
    <property type="evidence" value="ECO:0007669"/>
    <property type="project" value="TreeGrafter"/>
</dbReference>
<dbReference type="SMART" id="SM00360">
    <property type="entry name" value="RRM"/>
    <property type="match status" value="2"/>
</dbReference>
<dbReference type="GO" id="GO:0005634">
    <property type="term" value="C:nucleus"/>
    <property type="evidence" value="ECO:0007669"/>
    <property type="project" value="TreeGrafter"/>
</dbReference>
<dbReference type="InterPro" id="IPR012677">
    <property type="entry name" value="Nucleotide-bd_a/b_plait_sf"/>
</dbReference>
<dbReference type="Pfam" id="PF00076">
    <property type="entry name" value="RRM_1"/>
    <property type="match status" value="2"/>
</dbReference>
<proteinExistence type="predicted"/>
<dbReference type="PANTHER" id="PTHR23003:SF3">
    <property type="entry name" value="FI21236P1-RELATED"/>
    <property type="match status" value="1"/>
</dbReference>
<dbReference type="InterPro" id="IPR050374">
    <property type="entry name" value="RRT5_SRSF_SR"/>
</dbReference>
<dbReference type="PANTHER" id="PTHR23003">
    <property type="entry name" value="RNA RECOGNITION MOTIF RRM DOMAIN CONTAINING PROTEIN"/>
    <property type="match status" value="1"/>
</dbReference>
<feature type="compositionally biased region" description="Basic and acidic residues" evidence="3">
    <location>
        <begin position="148"/>
        <end position="157"/>
    </location>
</feature>
<accession>A0A6U2I4N9</accession>
<dbReference type="InterPro" id="IPR000504">
    <property type="entry name" value="RRM_dom"/>
</dbReference>
<feature type="domain" description="RRM" evidence="4">
    <location>
        <begin position="162"/>
        <end position="234"/>
    </location>
</feature>
<dbReference type="CDD" id="cd00590">
    <property type="entry name" value="RRM_SF"/>
    <property type="match status" value="1"/>
</dbReference>
<sequence length="240" mass="26535">MAEVVEAAAPVVVEAEVEVPDADKIVRIGKRCFVGNLAWRTSWQDLKDAFRVHGNVVYANVMRDEEGRSKGWGIVEFESPEEAMAAINAQNGEELGGRRILVREDREDRDVKAATGDEGAPRERPERGTRSGRTGGRGARTPGRGRGPRAERPERVENSSGLQIVVQGIPWSYTWKELKELFAEYGEVERADVVMGADGRSRGFGTVRFCATDAAQAAISAWHEQELEGRKLSVFCDKYA</sequence>
<organism evidence="6">
    <name type="scientific">Chlamydomonas euryale</name>
    <dbReference type="NCBI Taxonomy" id="1486919"/>
    <lineage>
        <taxon>Eukaryota</taxon>
        <taxon>Viridiplantae</taxon>
        <taxon>Chlorophyta</taxon>
        <taxon>core chlorophytes</taxon>
        <taxon>Chlorophyceae</taxon>
        <taxon>CS clade</taxon>
        <taxon>Chlamydomonadales</taxon>
        <taxon>Chlamydomonadaceae</taxon>
        <taxon>Chlamydomonas</taxon>
    </lineage>
</organism>
<name>A0A6U2I4N9_9CHLO</name>
<dbReference type="AlphaFoldDB" id="A0A6U2I4N9"/>